<keyword evidence="1" id="KW-1277">Toxin-antitoxin system</keyword>
<keyword evidence="2" id="KW-0255">Endonuclease</keyword>
<dbReference type="Pfam" id="PF05016">
    <property type="entry name" value="ParE_toxin"/>
    <property type="match status" value="1"/>
</dbReference>
<evidence type="ECO:0000313" key="3">
    <source>
        <dbReference type="Proteomes" id="UP000827282"/>
    </source>
</evidence>
<keyword evidence="3" id="KW-1185">Reference proteome</keyword>
<dbReference type="Gene3D" id="3.30.2310.20">
    <property type="entry name" value="RelE-like"/>
    <property type="match status" value="1"/>
</dbReference>
<dbReference type="InterPro" id="IPR007712">
    <property type="entry name" value="RelE/ParE_toxin"/>
</dbReference>
<dbReference type="InterPro" id="IPR035093">
    <property type="entry name" value="RelE/ParE_toxin_dom_sf"/>
</dbReference>
<accession>A0AAE8Y037</accession>
<gene>
    <name evidence="2" type="ORF">HRTV-29_gp69</name>
</gene>
<proteinExistence type="predicted"/>
<evidence type="ECO:0000256" key="1">
    <source>
        <dbReference type="ARBA" id="ARBA00022649"/>
    </source>
</evidence>
<evidence type="ECO:0000313" key="2">
    <source>
        <dbReference type="EMBL" id="UBF23347.1"/>
    </source>
</evidence>
<sequence length="99" mass="11368">MTQYNLQIHTTAKRELTALESAERERLTDAIAEVATHRKPTSHPSVRLLEGQDGLYRLRVGDLRAVLQLDKPALRVLRVGRRNGVYEQIDEIYDRRATS</sequence>
<dbReference type="Proteomes" id="UP000827282">
    <property type="component" value="Segment"/>
</dbReference>
<reference evidence="2" key="1">
    <citation type="submission" date="2021-05" db="EMBL/GenBank/DDBJ databases">
        <title>Diversity, taxonomy and evolution of archaeal viruses of the class Caudoviricetes.</title>
        <authorList>
            <person name="Liu Y."/>
            <person name="Demina T.A."/>
            <person name="Roux S."/>
            <person name="Aiewsakun P."/>
            <person name="Kazlauskas D."/>
            <person name="Simmonds P."/>
            <person name="Prangishvili D."/>
            <person name="Oksanen H.M."/>
            <person name="Krupovic M."/>
        </authorList>
    </citation>
    <scope>NUCLEOTIDE SEQUENCE</scope>
    <source>
        <strain evidence="2">HRTV-29/29</strain>
    </source>
</reference>
<dbReference type="PANTHER" id="PTHR38813:SF1">
    <property type="entry name" value="TOXIN RELE1-RELATED"/>
    <property type="match status" value="1"/>
</dbReference>
<protein>
    <submittedName>
        <fullName evidence="2">mRNA-degrading endonuclease RelE</fullName>
    </submittedName>
</protein>
<name>A0AAE8Y037_9CAUD</name>
<keyword evidence="2" id="KW-0540">Nuclease</keyword>
<dbReference type="InterPro" id="IPR052747">
    <property type="entry name" value="TA_system_RelE_toxin"/>
</dbReference>
<dbReference type="EMBL" id="MZ334526">
    <property type="protein sequence ID" value="UBF23347.1"/>
    <property type="molecule type" value="Genomic_DNA"/>
</dbReference>
<dbReference type="SUPFAM" id="SSF143011">
    <property type="entry name" value="RelE-like"/>
    <property type="match status" value="1"/>
</dbReference>
<dbReference type="PANTHER" id="PTHR38813">
    <property type="match status" value="1"/>
</dbReference>
<dbReference type="GO" id="GO:0004519">
    <property type="term" value="F:endonuclease activity"/>
    <property type="evidence" value="ECO:0007669"/>
    <property type="project" value="UniProtKB-KW"/>
</dbReference>
<keyword evidence="2" id="KW-0378">Hydrolase</keyword>
<organism evidence="2 3">
    <name type="scientific">Halorubrum tailed virus 29</name>
    <dbReference type="NCBI Taxonomy" id="2878010"/>
    <lineage>
        <taxon>Viruses</taxon>
        <taxon>Duplodnaviria</taxon>
        <taxon>Heunggongvirae</taxon>
        <taxon>Uroviricota</taxon>
        <taxon>Caudoviricetes</taxon>
        <taxon>Kirjokansivirales</taxon>
        <taxon>Haloferuviridae</taxon>
        <taxon>Dpdavirus</taxon>
        <taxon>Dpdavirus caudatum</taxon>
        <taxon>Dpdavirus HRTV29</taxon>
    </lineage>
</organism>